<dbReference type="Pfam" id="PF08666">
    <property type="entry name" value="SAF"/>
    <property type="match status" value="1"/>
</dbReference>
<name>A0A1B2I8F6_9BACT</name>
<dbReference type="SMART" id="SM00858">
    <property type="entry name" value="SAF"/>
    <property type="match status" value="1"/>
</dbReference>
<keyword evidence="1" id="KW-0378">Hydrolase</keyword>
<proteinExistence type="predicted"/>
<accession>A0A1B2I8F6</accession>
<evidence type="ECO:0000313" key="2">
    <source>
        <dbReference type="Proteomes" id="UP000093044"/>
    </source>
</evidence>
<dbReference type="Proteomes" id="UP000093044">
    <property type="component" value="Chromosome"/>
</dbReference>
<dbReference type="Gene3D" id="2.30.130.110">
    <property type="match status" value="1"/>
</dbReference>
<dbReference type="InterPro" id="IPR013974">
    <property type="entry name" value="SAF"/>
</dbReference>
<dbReference type="KEGG" id="cpor:BED41_14460"/>
<dbReference type="InterPro" id="IPR044144">
    <property type="entry name" value="SAF_UxaA/GarD"/>
</dbReference>
<dbReference type="OrthoDB" id="9804574at2"/>
<dbReference type="GeneID" id="83059047"/>
<reference evidence="1" key="1">
    <citation type="submission" date="2016-08" db="EMBL/GenBank/DDBJ databases">
        <title>Complete genome of Cloacibacillus porcorum.</title>
        <authorList>
            <person name="Looft T."/>
            <person name="Bayles D.O."/>
            <person name="Alt D.P."/>
        </authorList>
    </citation>
    <scope>NUCLEOTIDE SEQUENCE [LARGE SCALE GENOMIC DNA]</scope>
    <source>
        <strain evidence="1">CL-84</strain>
    </source>
</reference>
<dbReference type="InterPro" id="IPR052172">
    <property type="entry name" value="UxaA_altronate/galactarate_dh"/>
</dbReference>
<gene>
    <name evidence="1" type="ORF">BED41_14460</name>
</gene>
<dbReference type="GO" id="GO:0016787">
    <property type="term" value="F:hydrolase activity"/>
    <property type="evidence" value="ECO:0007669"/>
    <property type="project" value="UniProtKB-KW"/>
</dbReference>
<dbReference type="PANTHER" id="PTHR30536">
    <property type="entry name" value="ALTRONATE/GALACTARATE DEHYDRATASE"/>
    <property type="match status" value="1"/>
</dbReference>
<keyword evidence="2" id="KW-1185">Reference proteome</keyword>
<sequence>MAQKKIDAILVSIRDSVAIVNRPVRRGEVLAYMNGGDMMEITAADDIPIYHKIALLPIRAGEPVLKYGERIGHATRDIPAGAHVHSHNLTDMEEEGR</sequence>
<dbReference type="AlphaFoldDB" id="A0A1B2I8F6"/>
<dbReference type="PANTHER" id="PTHR30536:SF5">
    <property type="entry name" value="ALTRONATE DEHYDRATASE"/>
    <property type="match status" value="1"/>
</dbReference>
<organism evidence="1 2">
    <name type="scientific">Cloacibacillus porcorum</name>
    <dbReference type="NCBI Taxonomy" id="1197717"/>
    <lineage>
        <taxon>Bacteria</taxon>
        <taxon>Thermotogati</taxon>
        <taxon>Synergistota</taxon>
        <taxon>Synergistia</taxon>
        <taxon>Synergistales</taxon>
        <taxon>Synergistaceae</taxon>
        <taxon>Cloacibacillus</taxon>
    </lineage>
</organism>
<dbReference type="RefSeq" id="WP_066747903.1">
    <property type="nucleotide sequence ID" value="NZ_CALCLR010000019.1"/>
</dbReference>
<dbReference type="GO" id="GO:0019698">
    <property type="term" value="P:D-galacturonate catabolic process"/>
    <property type="evidence" value="ECO:0007669"/>
    <property type="project" value="TreeGrafter"/>
</dbReference>
<evidence type="ECO:0000313" key="1">
    <source>
        <dbReference type="EMBL" id="ANZ46197.1"/>
    </source>
</evidence>
<dbReference type="STRING" id="1197717.BED41_14460"/>
<dbReference type="CDD" id="cd11613">
    <property type="entry name" value="SAF_AH_GD"/>
    <property type="match status" value="1"/>
</dbReference>
<dbReference type="EMBL" id="CP016757">
    <property type="protein sequence ID" value="ANZ46197.1"/>
    <property type="molecule type" value="Genomic_DNA"/>
</dbReference>
<protein>
    <submittedName>
        <fullName evidence="1">Hydrolase</fullName>
    </submittedName>
</protein>